<comment type="caution">
    <text evidence="1">The sequence shown here is derived from an EMBL/GenBank/DDBJ whole genome shotgun (WGS) entry which is preliminary data.</text>
</comment>
<sequence length="411" mass="48197">MKHKINKSLLLLLFIFLLSFNVFSQISFEKGYFITNTEQRIECLIKNLDWRSNPTNFEYKLSDNDEIINNNIKSVKEFGIYNNLKYISYNVKIDKSNENINNLNYERNPVYNEELLFLKVLVEGKSNLYFYENGNLQKFFYNIDNSTIKQLFYKKYLTTDNNIGKNSLFKQQLNNDLKCQTIDLNKIENLEYKKNSLINFFNEYNTCSNSDVKNYDRKVKKDLFNLTIRAHVNNSSLSIEKSISERNVDFGNRLGIGLGIEAEFILPYNKNKWAVVIEPIYRSFNSEKTSDVSFVSGGKLKSIINYSSIEVPLSVRHYLFLKNGSKIFINASYIFDFSTNSSIEFNRLDNSSYDSLKINARNNLAFGLGYKFKERYSIEMRVQSNRNILGDYAYWKANYNTSSIIFGYSLF</sequence>
<dbReference type="RefSeq" id="WP_379759391.1">
    <property type="nucleotide sequence ID" value="NZ_JBHSYB010000067.1"/>
</dbReference>
<reference evidence="2" key="1">
    <citation type="journal article" date="2019" name="Int. J. Syst. Evol. Microbiol.">
        <title>The Global Catalogue of Microorganisms (GCM) 10K type strain sequencing project: providing services to taxonomists for standard genome sequencing and annotation.</title>
        <authorList>
            <consortium name="The Broad Institute Genomics Platform"/>
            <consortium name="The Broad Institute Genome Sequencing Center for Infectious Disease"/>
            <person name="Wu L."/>
            <person name="Ma J."/>
        </authorList>
    </citation>
    <scope>NUCLEOTIDE SEQUENCE [LARGE SCALE GENOMIC DNA]</scope>
    <source>
        <strain evidence="2">CECT 7649</strain>
    </source>
</reference>
<gene>
    <name evidence="1" type="ORF">ACFQ0S_12920</name>
</gene>
<evidence type="ECO:0000313" key="2">
    <source>
        <dbReference type="Proteomes" id="UP001597051"/>
    </source>
</evidence>
<dbReference type="EMBL" id="JBHTIZ010000046">
    <property type="protein sequence ID" value="MFD0985377.1"/>
    <property type="molecule type" value="Genomic_DNA"/>
</dbReference>
<keyword evidence="2" id="KW-1185">Reference proteome</keyword>
<name>A0ABW3J4J8_9FLAO</name>
<protein>
    <submittedName>
        <fullName evidence="1">tRNA modification GTPase</fullName>
    </submittedName>
</protein>
<organism evidence="1 2">
    <name type="scientific">Flavobacterium myungsuense</name>
    <dbReference type="NCBI Taxonomy" id="651823"/>
    <lineage>
        <taxon>Bacteria</taxon>
        <taxon>Pseudomonadati</taxon>
        <taxon>Bacteroidota</taxon>
        <taxon>Flavobacteriia</taxon>
        <taxon>Flavobacteriales</taxon>
        <taxon>Flavobacteriaceae</taxon>
        <taxon>Flavobacterium</taxon>
    </lineage>
</organism>
<evidence type="ECO:0000313" key="1">
    <source>
        <dbReference type="EMBL" id="MFD0985377.1"/>
    </source>
</evidence>
<proteinExistence type="predicted"/>
<accession>A0ABW3J4J8</accession>
<dbReference type="Proteomes" id="UP001597051">
    <property type="component" value="Unassembled WGS sequence"/>
</dbReference>